<dbReference type="EMBL" id="KN821813">
    <property type="protein sequence ID" value="KIJ04459.1"/>
    <property type="molecule type" value="Genomic_DNA"/>
</dbReference>
<keyword evidence="1" id="KW-0472">Membrane</keyword>
<reference evidence="2 3" key="1">
    <citation type="submission" date="2014-06" db="EMBL/GenBank/DDBJ databases">
        <authorList>
            <consortium name="DOE Joint Genome Institute"/>
            <person name="Kuo A."/>
            <person name="Kohler A."/>
            <person name="Nagy L.G."/>
            <person name="Floudas D."/>
            <person name="Copeland A."/>
            <person name="Barry K.W."/>
            <person name="Cichocki N."/>
            <person name="Veneault-Fourrey C."/>
            <person name="LaButti K."/>
            <person name="Lindquist E.A."/>
            <person name="Lipzen A."/>
            <person name="Lundell T."/>
            <person name="Morin E."/>
            <person name="Murat C."/>
            <person name="Sun H."/>
            <person name="Tunlid A."/>
            <person name="Henrissat B."/>
            <person name="Grigoriev I.V."/>
            <person name="Hibbett D.S."/>
            <person name="Martin F."/>
            <person name="Nordberg H.P."/>
            <person name="Cantor M.N."/>
            <person name="Hua S.X."/>
        </authorList>
    </citation>
    <scope>NUCLEOTIDE SEQUENCE [LARGE SCALE GENOMIC DNA]</scope>
    <source>
        <strain evidence="2 3">ATCC 200175</strain>
    </source>
</reference>
<proteinExistence type="predicted"/>
<dbReference type="AlphaFoldDB" id="A0A0C9SLI0"/>
<evidence type="ECO:0000256" key="1">
    <source>
        <dbReference type="SAM" id="Phobius"/>
    </source>
</evidence>
<organism evidence="2 3">
    <name type="scientific">Paxillus involutus ATCC 200175</name>
    <dbReference type="NCBI Taxonomy" id="664439"/>
    <lineage>
        <taxon>Eukaryota</taxon>
        <taxon>Fungi</taxon>
        <taxon>Dikarya</taxon>
        <taxon>Basidiomycota</taxon>
        <taxon>Agaricomycotina</taxon>
        <taxon>Agaricomycetes</taxon>
        <taxon>Agaricomycetidae</taxon>
        <taxon>Boletales</taxon>
        <taxon>Paxilineae</taxon>
        <taxon>Paxillaceae</taxon>
        <taxon>Paxillus</taxon>
    </lineage>
</organism>
<accession>A0A0C9SLI0</accession>
<name>A0A0C9SLI0_PAXIN</name>
<dbReference type="OrthoDB" id="18574at2759"/>
<evidence type="ECO:0000313" key="3">
    <source>
        <dbReference type="Proteomes" id="UP000053647"/>
    </source>
</evidence>
<evidence type="ECO:0000313" key="2">
    <source>
        <dbReference type="EMBL" id="KIJ04459.1"/>
    </source>
</evidence>
<dbReference type="Proteomes" id="UP000053647">
    <property type="component" value="Unassembled WGS sequence"/>
</dbReference>
<dbReference type="HOGENOM" id="CLU_1960272_0_0_1"/>
<reference evidence="3" key="2">
    <citation type="submission" date="2015-01" db="EMBL/GenBank/DDBJ databases">
        <title>Evolutionary Origins and Diversification of the Mycorrhizal Mutualists.</title>
        <authorList>
            <consortium name="DOE Joint Genome Institute"/>
            <consortium name="Mycorrhizal Genomics Consortium"/>
            <person name="Kohler A."/>
            <person name="Kuo A."/>
            <person name="Nagy L.G."/>
            <person name="Floudas D."/>
            <person name="Copeland A."/>
            <person name="Barry K.W."/>
            <person name="Cichocki N."/>
            <person name="Veneault-Fourrey C."/>
            <person name="LaButti K."/>
            <person name="Lindquist E.A."/>
            <person name="Lipzen A."/>
            <person name="Lundell T."/>
            <person name="Morin E."/>
            <person name="Murat C."/>
            <person name="Riley R."/>
            <person name="Ohm R."/>
            <person name="Sun H."/>
            <person name="Tunlid A."/>
            <person name="Henrissat B."/>
            <person name="Grigoriev I.V."/>
            <person name="Hibbett D.S."/>
            <person name="Martin F."/>
        </authorList>
    </citation>
    <scope>NUCLEOTIDE SEQUENCE [LARGE SCALE GENOMIC DNA]</scope>
    <source>
        <strain evidence="3">ATCC 200175</strain>
    </source>
</reference>
<keyword evidence="1" id="KW-1133">Transmembrane helix</keyword>
<keyword evidence="1" id="KW-0812">Transmembrane</keyword>
<gene>
    <name evidence="2" type="ORF">PAXINDRAFT_22252</name>
</gene>
<feature type="transmembrane region" description="Helical" evidence="1">
    <location>
        <begin position="6"/>
        <end position="27"/>
    </location>
</feature>
<keyword evidence="3" id="KW-1185">Reference proteome</keyword>
<sequence length="128" mass="14079">MSSSQLGFTAFFLFLNPAITLYLFQLFRRVVLSGRDRAAPPTSQAFIGGALANSVGKPFLESGDPLSSNARTCRSNTAVSHHTREDAHPRDTKIVRDRLAVYETNVHLTPTIRGILRDVYAAWDCIAG</sequence>
<protein>
    <submittedName>
        <fullName evidence="2">Uncharacterized protein</fullName>
    </submittedName>
</protein>